<dbReference type="RefSeq" id="WP_053966558.1">
    <property type="nucleotide sequence ID" value="NZ_LIUF01000001.1"/>
</dbReference>
<evidence type="ECO:0000313" key="3">
    <source>
        <dbReference type="Proteomes" id="UP000037729"/>
    </source>
</evidence>
<keyword evidence="3" id="KW-1185">Reference proteome</keyword>
<proteinExistence type="predicted"/>
<organism evidence="1 3">
    <name type="scientific">Haloarcula rubripromontorii</name>
    <dbReference type="NCBI Taxonomy" id="1705562"/>
    <lineage>
        <taxon>Archaea</taxon>
        <taxon>Methanobacteriati</taxon>
        <taxon>Methanobacteriota</taxon>
        <taxon>Stenosarchaea group</taxon>
        <taxon>Halobacteria</taxon>
        <taxon>Halobacteriales</taxon>
        <taxon>Haloarculaceae</taxon>
        <taxon>Haloarcula</taxon>
    </lineage>
</organism>
<protein>
    <submittedName>
        <fullName evidence="1">Uncharacterized protein</fullName>
    </submittedName>
</protein>
<name>A0A0M9AM58_9EURY</name>
<dbReference type="EMBL" id="LIUF01000001">
    <property type="protein sequence ID" value="KOX94792.1"/>
    <property type="molecule type" value="Genomic_DNA"/>
</dbReference>
<dbReference type="Proteomes" id="UP000037729">
    <property type="component" value="Unassembled WGS sequence"/>
</dbReference>
<comment type="caution">
    <text evidence="1">The sequence shown here is derived from an EMBL/GenBank/DDBJ whole genome shotgun (WGS) entry which is preliminary data.</text>
</comment>
<dbReference type="STRING" id="1705562.AMS69_02730"/>
<dbReference type="AlphaFoldDB" id="A0A0M9AM58"/>
<accession>A0A0M9AM58</accession>
<dbReference type="Pfam" id="PF24336">
    <property type="entry name" value="DUF7504"/>
    <property type="match status" value="1"/>
</dbReference>
<reference evidence="2" key="2">
    <citation type="submission" date="2019-12" db="EMBL/GenBank/DDBJ databases">
        <title>The whole-genome sequencing of Haloarcula japonica strain pws8.</title>
        <authorList>
            <person name="Verma D.K."/>
            <person name="Gopal K."/>
            <person name="Prasad E.S."/>
        </authorList>
    </citation>
    <scope>NUCLEOTIDE SEQUENCE</scope>
    <source>
        <strain evidence="2">Pws8</strain>
    </source>
</reference>
<dbReference type="InterPro" id="IPR055927">
    <property type="entry name" value="DUF7504"/>
</dbReference>
<evidence type="ECO:0000313" key="2">
    <source>
        <dbReference type="EMBL" id="NLV07753.1"/>
    </source>
</evidence>
<evidence type="ECO:0000313" key="1">
    <source>
        <dbReference type="EMBL" id="KOX94792.1"/>
    </source>
</evidence>
<reference evidence="1 3" key="1">
    <citation type="submission" date="2015-08" db="EMBL/GenBank/DDBJ databases">
        <title>Genomes of Isolates from Cabo Rojo, PR.</title>
        <authorList>
            <person name="Sanchez-Nieves R.L."/>
            <person name="Montalvo-Rodriguez R."/>
        </authorList>
    </citation>
    <scope>NUCLEOTIDE SEQUENCE [LARGE SCALE GENOMIC DNA]</scope>
    <source>
        <strain evidence="1 3">SL3</strain>
    </source>
</reference>
<dbReference type="EMBL" id="WOWB01000001">
    <property type="protein sequence ID" value="NLV07753.1"/>
    <property type="molecule type" value="Genomic_DNA"/>
</dbReference>
<dbReference type="PATRIC" id="fig|1705562.3.peg.1498"/>
<dbReference type="OrthoDB" id="109251at2157"/>
<sequence>MLIVTKSPALKLKTWHHNVGDWPQRLEILTPNMAAQLPAEDIVNDEDFIDGPLGVTELTSADLKGLAKEIDDILTDLDKAVDNLTVCVENMTEVANSFGPQPVFKFTHALNGRFRSLGAYAHWHYKPDTQIESSNHLFRQLFQLLHETRSEKSHFEVL</sequence>
<gene>
    <name evidence="1" type="ORF">AMS69_02730</name>
    <name evidence="2" type="ORF">GOC83_16580</name>
</gene>
<dbReference type="Proteomes" id="UP000610611">
    <property type="component" value="Unassembled WGS sequence"/>
</dbReference>